<keyword evidence="3" id="KW-0813">Transport</keyword>
<dbReference type="Pfam" id="PF25917">
    <property type="entry name" value="BSH_RND"/>
    <property type="match status" value="1"/>
</dbReference>
<dbReference type="AlphaFoldDB" id="A0A9D2HSD5"/>
<evidence type="ECO:0000256" key="2">
    <source>
        <dbReference type="ARBA" id="ARBA00009477"/>
    </source>
</evidence>
<organism evidence="6 7">
    <name type="scientific">Candidatus Bacteroides intestinavium</name>
    <dbReference type="NCBI Taxonomy" id="2838469"/>
    <lineage>
        <taxon>Bacteria</taxon>
        <taxon>Pseudomonadati</taxon>
        <taxon>Bacteroidota</taxon>
        <taxon>Bacteroidia</taxon>
        <taxon>Bacteroidales</taxon>
        <taxon>Bacteroidaceae</taxon>
        <taxon>Bacteroides</taxon>
    </lineage>
</organism>
<evidence type="ECO:0000313" key="6">
    <source>
        <dbReference type="EMBL" id="HJA83736.1"/>
    </source>
</evidence>
<dbReference type="PANTHER" id="PTHR30469:SF15">
    <property type="entry name" value="HLYD FAMILY OF SECRETION PROTEINS"/>
    <property type="match status" value="1"/>
</dbReference>
<sequence>MLTEPVQAGGGVLRTFPGTVREAHAVSLGFKTPGQIERVMVQEGDRVRQGQLIATLDDADYRLGVEALEIQYGQLEQEVARMTKLYEGKSLSPNDYEKAVAGLRQVGVQLQVNRNKLDYTRLYAPMDGYVQCVNFSQAEMVDAGTPVVDLLDVRRMEVTVSLPAEVYRQRGQIGDILCRFPAKGDEAIPMQLLGIAPKADGNQLYRMRLAFRNSLPHQLEAGTNVEVELSLAGDSLAGRFTLPQHSVFQSEGQAYVWVLAADSTVHKTAVALQGLDGEGRAVIASGLQGGEQVVRAGVHALQEGEKVNILAPASETNVGGLL</sequence>
<comment type="caution">
    <text evidence="6">The sequence shown here is derived from an EMBL/GenBank/DDBJ whole genome shotgun (WGS) entry which is preliminary data.</text>
</comment>
<dbReference type="Pfam" id="PF25967">
    <property type="entry name" value="RND-MFP_C"/>
    <property type="match status" value="1"/>
</dbReference>
<dbReference type="Gene3D" id="1.10.287.470">
    <property type="entry name" value="Helix hairpin bin"/>
    <property type="match status" value="1"/>
</dbReference>
<dbReference type="Gene3D" id="2.40.50.100">
    <property type="match status" value="1"/>
</dbReference>
<protein>
    <submittedName>
        <fullName evidence="6">Efflux RND transporter periplasmic adaptor subunit</fullName>
    </submittedName>
</protein>
<evidence type="ECO:0000313" key="7">
    <source>
        <dbReference type="Proteomes" id="UP000823860"/>
    </source>
</evidence>
<gene>
    <name evidence="6" type="ORF">H9785_07200</name>
</gene>
<dbReference type="InterPro" id="IPR058625">
    <property type="entry name" value="MdtA-like_BSH"/>
</dbReference>
<dbReference type="GO" id="GO:1990281">
    <property type="term" value="C:efflux pump complex"/>
    <property type="evidence" value="ECO:0007669"/>
    <property type="project" value="TreeGrafter"/>
</dbReference>
<evidence type="ECO:0000259" key="5">
    <source>
        <dbReference type="Pfam" id="PF25967"/>
    </source>
</evidence>
<dbReference type="Gene3D" id="2.40.420.20">
    <property type="match status" value="1"/>
</dbReference>
<name>A0A9D2HSD5_9BACE</name>
<proteinExistence type="inferred from homology"/>
<evidence type="ECO:0000256" key="1">
    <source>
        <dbReference type="ARBA" id="ARBA00004196"/>
    </source>
</evidence>
<dbReference type="EMBL" id="DWZE01000083">
    <property type="protein sequence ID" value="HJA83736.1"/>
    <property type="molecule type" value="Genomic_DNA"/>
</dbReference>
<dbReference type="Proteomes" id="UP000823860">
    <property type="component" value="Unassembled WGS sequence"/>
</dbReference>
<dbReference type="PANTHER" id="PTHR30469">
    <property type="entry name" value="MULTIDRUG RESISTANCE PROTEIN MDTA"/>
    <property type="match status" value="1"/>
</dbReference>
<feature type="domain" description="Multidrug resistance protein MdtA-like C-terminal permuted SH3" evidence="5">
    <location>
        <begin position="249"/>
        <end position="297"/>
    </location>
</feature>
<comment type="similarity">
    <text evidence="2">Belongs to the membrane fusion protein (MFP) (TC 8.A.1) family.</text>
</comment>
<accession>A0A9D2HSD5</accession>
<evidence type="ECO:0000259" key="4">
    <source>
        <dbReference type="Pfam" id="PF25917"/>
    </source>
</evidence>
<evidence type="ECO:0000256" key="3">
    <source>
        <dbReference type="ARBA" id="ARBA00022448"/>
    </source>
</evidence>
<dbReference type="InterPro" id="IPR006143">
    <property type="entry name" value="RND_pump_MFP"/>
</dbReference>
<dbReference type="SUPFAM" id="SSF111369">
    <property type="entry name" value="HlyD-like secretion proteins"/>
    <property type="match status" value="1"/>
</dbReference>
<reference evidence="6" key="1">
    <citation type="journal article" date="2021" name="PeerJ">
        <title>Extensive microbial diversity within the chicken gut microbiome revealed by metagenomics and culture.</title>
        <authorList>
            <person name="Gilroy R."/>
            <person name="Ravi A."/>
            <person name="Getino M."/>
            <person name="Pursley I."/>
            <person name="Horton D.L."/>
            <person name="Alikhan N.F."/>
            <person name="Baker D."/>
            <person name="Gharbi K."/>
            <person name="Hall N."/>
            <person name="Watson M."/>
            <person name="Adriaenssens E.M."/>
            <person name="Foster-Nyarko E."/>
            <person name="Jarju S."/>
            <person name="Secka A."/>
            <person name="Antonio M."/>
            <person name="Oren A."/>
            <person name="Chaudhuri R.R."/>
            <person name="La Ragione R."/>
            <person name="Hildebrand F."/>
            <person name="Pallen M.J."/>
        </authorList>
    </citation>
    <scope>NUCLEOTIDE SEQUENCE</scope>
    <source>
        <strain evidence="6">ChiHecec1B25-7008</strain>
    </source>
</reference>
<dbReference type="InterPro" id="IPR058627">
    <property type="entry name" value="MdtA-like_C"/>
</dbReference>
<reference evidence="6" key="2">
    <citation type="submission" date="2021-04" db="EMBL/GenBank/DDBJ databases">
        <authorList>
            <person name="Gilroy R."/>
        </authorList>
    </citation>
    <scope>NUCLEOTIDE SEQUENCE</scope>
    <source>
        <strain evidence="6">ChiHecec1B25-7008</strain>
    </source>
</reference>
<dbReference type="GO" id="GO:0015562">
    <property type="term" value="F:efflux transmembrane transporter activity"/>
    <property type="evidence" value="ECO:0007669"/>
    <property type="project" value="TreeGrafter"/>
</dbReference>
<feature type="domain" description="Multidrug resistance protein MdtA-like barrel-sandwich hybrid" evidence="4">
    <location>
        <begin position="26"/>
        <end position="146"/>
    </location>
</feature>
<dbReference type="Gene3D" id="2.40.30.170">
    <property type="match status" value="1"/>
</dbReference>
<comment type="subcellular location">
    <subcellularLocation>
        <location evidence="1">Cell envelope</location>
    </subcellularLocation>
</comment>
<dbReference type="NCBIfam" id="TIGR01730">
    <property type="entry name" value="RND_mfp"/>
    <property type="match status" value="1"/>
</dbReference>